<keyword evidence="6" id="KW-0449">Lipoprotein</keyword>
<evidence type="ECO:0000256" key="5">
    <source>
        <dbReference type="ARBA" id="ARBA00023136"/>
    </source>
</evidence>
<protein>
    <submittedName>
        <fullName evidence="8">Uncharacterized protein</fullName>
    </submittedName>
</protein>
<keyword evidence="7" id="KW-0636">Prenylation</keyword>
<evidence type="ECO:0000256" key="7">
    <source>
        <dbReference type="ARBA" id="ARBA00023289"/>
    </source>
</evidence>
<dbReference type="PROSITE" id="PS51420">
    <property type="entry name" value="RHO"/>
    <property type="match status" value="1"/>
</dbReference>
<dbReference type="PROSITE" id="PS51419">
    <property type="entry name" value="RAB"/>
    <property type="match status" value="1"/>
</dbReference>
<dbReference type="GO" id="GO:0016020">
    <property type="term" value="C:membrane"/>
    <property type="evidence" value="ECO:0007669"/>
    <property type="project" value="UniProtKB-SubCell"/>
</dbReference>
<dbReference type="PANTHER" id="PTHR47979">
    <property type="entry name" value="DRAB11-RELATED"/>
    <property type="match status" value="1"/>
</dbReference>
<keyword evidence="9" id="KW-1185">Reference proteome</keyword>
<dbReference type="EMBL" id="CAJJDP010000105">
    <property type="protein sequence ID" value="CAD8193727.1"/>
    <property type="molecule type" value="Genomic_DNA"/>
</dbReference>
<name>A0A8S1WYL2_PAROT</name>
<dbReference type="InterPro" id="IPR005225">
    <property type="entry name" value="Small_GTP-bd"/>
</dbReference>
<dbReference type="SMART" id="SM00175">
    <property type="entry name" value="RAB"/>
    <property type="match status" value="1"/>
</dbReference>
<keyword evidence="3" id="KW-0547">Nucleotide-binding</keyword>
<gene>
    <name evidence="8" type="ORF">POCTA_138.1.T1050083</name>
</gene>
<dbReference type="Proteomes" id="UP000683925">
    <property type="component" value="Unassembled WGS sequence"/>
</dbReference>
<keyword evidence="4" id="KW-0342">GTP-binding</keyword>
<comment type="caution">
    <text evidence="8">The sequence shown here is derived from an EMBL/GenBank/DDBJ whole genome shotgun (WGS) entry which is preliminary data.</text>
</comment>
<dbReference type="SMART" id="SM00174">
    <property type="entry name" value="RHO"/>
    <property type="match status" value="1"/>
</dbReference>
<dbReference type="PROSITE" id="PS51421">
    <property type="entry name" value="RAS"/>
    <property type="match status" value="1"/>
</dbReference>
<evidence type="ECO:0000256" key="3">
    <source>
        <dbReference type="ARBA" id="ARBA00022741"/>
    </source>
</evidence>
<evidence type="ECO:0000256" key="1">
    <source>
        <dbReference type="ARBA" id="ARBA00004635"/>
    </source>
</evidence>
<evidence type="ECO:0000256" key="2">
    <source>
        <dbReference type="ARBA" id="ARBA00006270"/>
    </source>
</evidence>
<dbReference type="FunFam" id="3.40.50.300:FF:000274">
    <property type="entry name" value="ras-related protein RABA5a"/>
    <property type="match status" value="1"/>
</dbReference>
<dbReference type="OrthoDB" id="9989112at2759"/>
<dbReference type="SMART" id="SM00176">
    <property type="entry name" value="RAN"/>
    <property type="match status" value="1"/>
</dbReference>
<dbReference type="InterPro" id="IPR001806">
    <property type="entry name" value="Small_GTPase"/>
</dbReference>
<comment type="subcellular location">
    <subcellularLocation>
        <location evidence="1">Membrane</location>
        <topology evidence="1">Lipid-anchor</topology>
    </subcellularLocation>
</comment>
<dbReference type="GO" id="GO:0005525">
    <property type="term" value="F:GTP binding"/>
    <property type="evidence" value="ECO:0007669"/>
    <property type="project" value="UniProtKB-KW"/>
</dbReference>
<reference evidence="8" key="1">
    <citation type="submission" date="2021-01" db="EMBL/GenBank/DDBJ databases">
        <authorList>
            <consortium name="Genoscope - CEA"/>
            <person name="William W."/>
        </authorList>
    </citation>
    <scope>NUCLEOTIDE SEQUENCE</scope>
</reference>
<dbReference type="GO" id="GO:0003924">
    <property type="term" value="F:GTPase activity"/>
    <property type="evidence" value="ECO:0007669"/>
    <property type="project" value="InterPro"/>
</dbReference>
<organism evidence="8 9">
    <name type="scientific">Paramecium octaurelia</name>
    <dbReference type="NCBI Taxonomy" id="43137"/>
    <lineage>
        <taxon>Eukaryota</taxon>
        <taxon>Sar</taxon>
        <taxon>Alveolata</taxon>
        <taxon>Ciliophora</taxon>
        <taxon>Intramacronucleata</taxon>
        <taxon>Oligohymenophorea</taxon>
        <taxon>Peniculida</taxon>
        <taxon>Parameciidae</taxon>
        <taxon>Paramecium</taxon>
    </lineage>
</organism>
<evidence type="ECO:0000256" key="6">
    <source>
        <dbReference type="ARBA" id="ARBA00023288"/>
    </source>
</evidence>
<dbReference type="InterPro" id="IPR050209">
    <property type="entry name" value="Rab_GTPases_membrane_traffic"/>
</dbReference>
<dbReference type="AlphaFoldDB" id="A0A8S1WYL2"/>
<dbReference type="SMART" id="SM00173">
    <property type="entry name" value="RAS"/>
    <property type="match status" value="1"/>
</dbReference>
<evidence type="ECO:0000313" key="9">
    <source>
        <dbReference type="Proteomes" id="UP000683925"/>
    </source>
</evidence>
<dbReference type="NCBIfam" id="TIGR00231">
    <property type="entry name" value="small_GTP"/>
    <property type="match status" value="1"/>
</dbReference>
<sequence>MTRCNENEYDFLFKIILIGDSGVGKTNILQRFVKNEFILDSKPTIGVEFSTKTINVQNKSVKCQIWDTAGQERYRAITNAYYRGAVGAFVCYDVTREVTFTNIEKWLNEIKEYAPKNIVIMMIGNKIDQANDRIVRSAEAAKLCEQHKIGYIETSAQNGHNVEEAFSNLVSEIFSSMSSKQSKSVKQLQGDTLALDDDYKIKSTKKKSNCNKEKEKCQPLMKNHSVLYIHVKQLIQKFVHNGKFPEKIIYSERCQLKDVEKLIQAFITLINRLG</sequence>
<evidence type="ECO:0000256" key="4">
    <source>
        <dbReference type="ARBA" id="ARBA00023134"/>
    </source>
</evidence>
<evidence type="ECO:0000313" key="8">
    <source>
        <dbReference type="EMBL" id="CAD8193727.1"/>
    </source>
</evidence>
<accession>A0A8S1WYL2</accession>
<proteinExistence type="inferred from homology"/>
<keyword evidence="5" id="KW-0472">Membrane</keyword>
<comment type="similarity">
    <text evidence="2">Belongs to the small GTPase superfamily. Rab family.</text>
</comment>
<dbReference type="Pfam" id="PF00071">
    <property type="entry name" value="Ras"/>
    <property type="match status" value="1"/>
</dbReference>
<dbReference type="CDD" id="cd01868">
    <property type="entry name" value="Rab11_like"/>
    <property type="match status" value="1"/>
</dbReference>
<dbReference type="OMA" id="CNENEYD"/>
<dbReference type="SMART" id="SM00177">
    <property type="entry name" value="ARF"/>
    <property type="match status" value="1"/>
</dbReference>